<evidence type="ECO:0000313" key="2">
    <source>
        <dbReference type="EMBL" id="KAF4962742.1"/>
    </source>
</evidence>
<keyword evidence="3" id="KW-1185">Reference proteome</keyword>
<protein>
    <submittedName>
        <fullName evidence="2">Uncharacterized protein</fullName>
    </submittedName>
</protein>
<dbReference type="Proteomes" id="UP000622797">
    <property type="component" value="Unassembled WGS sequence"/>
</dbReference>
<evidence type="ECO:0000313" key="3">
    <source>
        <dbReference type="Proteomes" id="UP000622797"/>
    </source>
</evidence>
<accession>A0A8H4TRS2</accession>
<feature type="region of interest" description="Disordered" evidence="1">
    <location>
        <begin position="1"/>
        <end position="41"/>
    </location>
</feature>
<dbReference type="AlphaFoldDB" id="A0A8H4TRS2"/>
<proteinExistence type="predicted"/>
<gene>
    <name evidence="2" type="ORF">FSARC_9190</name>
</gene>
<comment type="caution">
    <text evidence="2">The sequence shown here is derived from an EMBL/GenBank/DDBJ whole genome shotgun (WGS) entry which is preliminary data.</text>
</comment>
<dbReference type="EMBL" id="JABEXW010000528">
    <property type="protein sequence ID" value="KAF4962742.1"/>
    <property type="molecule type" value="Genomic_DNA"/>
</dbReference>
<feature type="compositionally biased region" description="Basic and acidic residues" evidence="1">
    <location>
        <begin position="1"/>
        <end position="15"/>
    </location>
</feature>
<dbReference type="OrthoDB" id="4759798at2759"/>
<reference evidence="2" key="2">
    <citation type="submission" date="2020-05" db="EMBL/GenBank/DDBJ databases">
        <authorList>
            <person name="Kim H.-S."/>
            <person name="Proctor R.H."/>
            <person name="Brown D.W."/>
        </authorList>
    </citation>
    <scope>NUCLEOTIDE SEQUENCE</scope>
    <source>
        <strain evidence="2">NRRL 20472</strain>
    </source>
</reference>
<feature type="compositionally biased region" description="Basic and acidic residues" evidence="1">
    <location>
        <begin position="28"/>
        <end position="37"/>
    </location>
</feature>
<sequence length="101" mass="11643">MTDIENDRQRTKHEDDSSEDEEPQQFRSRVEAYENKPDWPSQPLYQVNEVVYIAVAGQSQPAGPYVVTSTHFESKTYGLKKQDTGQKYPTDVPERQLLVPV</sequence>
<reference evidence="2" key="1">
    <citation type="journal article" date="2020" name="BMC Genomics">
        <title>Correction to: Identification and distribution of gene clusters required for synthesis of sphingolipid metabolism inhibitors in diverse species of the filamentous fungus Fusarium.</title>
        <authorList>
            <person name="Kim H.S."/>
            <person name="Lohmar J.M."/>
            <person name="Busman M."/>
            <person name="Brown D.W."/>
            <person name="Naumann T.A."/>
            <person name="Divon H.H."/>
            <person name="Lysoe E."/>
            <person name="Uhlig S."/>
            <person name="Proctor R.H."/>
        </authorList>
    </citation>
    <scope>NUCLEOTIDE SEQUENCE</scope>
    <source>
        <strain evidence="2">NRRL 20472</strain>
    </source>
</reference>
<evidence type="ECO:0000256" key="1">
    <source>
        <dbReference type="SAM" id="MobiDB-lite"/>
    </source>
</evidence>
<name>A0A8H4TRS2_9HYPO</name>
<organism evidence="2 3">
    <name type="scientific">Fusarium sarcochroum</name>
    <dbReference type="NCBI Taxonomy" id="1208366"/>
    <lineage>
        <taxon>Eukaryota</taxon>
        <taxon>Fungi</taxon>
        <taxon>Dikarya</taxon>
        <taxon>Ascomycota</taxon>
        <taxon>Pezizomycotina</taxon>
        <taxon>Sordariomycetes</taxon>
        <taxon>Hypocreomycetidae</taxon>
        <taxon>Hypocreales</taxon>
        <taxon>Nectriaceae</taxon>
        <taxon>Fusarium</taxon>
        <taxon>Fusarium lateritium species complex</taxon>
    </lineage>
</organism>